<proteinExistence type="predicted"/>
<accession>A0A6L5HQV2</accession>
<dbReference type="AlphaFoldDB" id="A0A6L5HQV2"/>
<sequence>MSPAMAAQIDWATVGEFCPDRFIGEARNEYEDEARRIQQQWDNQPN</sequence>
<dbReference type="EMBL" id="WIVU01000004">
    <property type="protein sequence ID" value="MQU04855.1"/>
    <property type="molecule type" value="Genomic_DNA"/>
</dbReference>
<comment type="caution">
    <text evidence="1">The sequence shown here is derived from an EMBL/GenBank/DDBJ whole genome shotgun (WGS) entry which is preliminary data.</text>
</comment>
<name>A0A6L5HQV2_9PSED</name>
<reference evidence="1 2" key="1">
    <citation type="submission" date="2019-10" db="EMBL/GenBank/DDBJ databases">
        <title>Evaluation of single-gene subtyping targets for Pseudomonas.</title>
        <authorList>
            <person name="Reichler S.J."/>
            <person name="Orsi R.H."/>
            <person name="Wiedmann M."/>
            <person name="Martin N.H."/>
            <person name="Murphy S.I."/>
        </authorList>
    </citation>
    <scope>NUCLEOTIDE SEQUENCE [LARGE SCALE GENOMIC DNA]</scope>
    <source>
        <strain evidence="1 2">FSL R10-1637</strain>
    </source>
</reference>
<dbReference type="Proteomes" id="UP000478064">
    <property type="component" value="Unassembled WGS sequence"/>
</dbReference>
<evidence type="ECO:0000313" key="1">
    <source>
        <dbReference type="EMBL" id="MQU04855.1"/>
    </source>
</evidence>
<protein>
    <submittedName>
        <fullName evidence="1">Uncharacterized protein</fullName>
    </submittedName>
</protein>
<organism evidence="1 2">
    <name type="scientific">Pseudomonas helleri</name>
    <dbReference type="NCBI Taxonomy" id="1608996"/>
    <lineage>
        <taxon>Bacteria</taxon>
        <taxon>Pseudomonadati</taxon>
        <taxon>Pseudomonadota</taxon>
        <taxon>Gammaproteobacteria</taxon>
        <taxon>Pseudomonadales</taxon>
        <taxon>Pseudomonadaceae</taxon>
        <taxon>Pseudomonas</taxon>
    </lineage>
</organism>
<dbReference type="RefSeq" id="WP_153372851.1">
    <property type="nucleotide sequence ID" value="NZ_WIVU01000004.1"/>
</dbReference>
<evidence type="ECO:0000313" key="2">
    <source>
        <dbReference type="Proteomes" id="UP000478064"/>
    </source>
</evidence>
<gene>
    <name evidence="1" type="ORF">GHO27_04045</name>
</gene>